<comment type="caution">
    <text evidence="1">The sequence shown here is derived from an EMBL/GenBank/DDBJ whole genome shotgun (WGS) entry which is preliminary data.</text>
</comment>
<gene>
    <name evidence="2" type="ORF">CCUG60883_04658</name>
    <name evidence="1" type="ORF">CCUG60885_04655</name>
</gene>
<dbReference type="EMBL" id="PECM01000015">
    <property type="protein sequence ID" value="TDZ99974.1"/>
    <property type="molecule type" value="Genomic_DNA"/>
</dbReference>
<organism evidence="1 4">
    <name type="scientific">Mycobacteroides salmoniphilum</name>
    <dbReference type="NCBI Taxonomy" id="404941"/>
    <lineage>
        <taxon>Bacteria</taxon>
        <taxon>Bacillati</taxon>
        <taxon>Actinomycetota</taxon>
        <taxon>Actinomycetes</taxon>
        <taxon>Mycobacteriales</taxon>
        <taxon>Mycobacteriaceae</taxon>
        <taxon>Mycobacteroides</taxon>
    </lineage>
</organism>
<evidence type="ECO:0000313" key="2">
    <source>
        <dbReference type="EMBL" id="TDZ99974.1"/>
    </source>
</evidence>
<protein>
    <submittedName>
        <fullName evidence="1">Uncharacterized protein</fullName>
    </submittedName>
</protein>
<evidence type="ECO:0000313" key="1">
    <source>
        <dbReference type="EMBL" id="TDZ90009.1"/>
    </source>
</evidence>
<evidence type="ECO:0000313" key="3">
    <source>
        <dbReference type="Proteomes" id="UP000294844"/>
    </source>
</evidence>
<keyword evidence="3" id="KW-1185">Reference proteome</keyword>
<dbReference type="AlphaFoldDB" id="A0A4R8S7Q2"/>
<evidence type="ECO:0000313" key="4">
    <source>
        <dbReference type="Proteomes" id="UP000295685"/>
    </source>
</evidence>
<proteinExistence type="predicted"/>
<sequence>MGDYKFDINRMSTDARQDAAEAARTTLPGRTAGNLTHPVDSSGFAMLRRLVSG</sequence>
<dbReference type="Proteomes" id="UP000295685">
    <property type="component" value="Unassembled WGS sequence"/>
</dbReference>
<dbReference type="Proteomes" id="UP000294844">
    <property type="component" value="Unassembled WGS sequence"/>
</dbReference>
<reference evidence="3 4" key="1">
    <citation type="journal article" date="2019" name="Sci. Rep.">
        <title>Extended insight into the Mycobacterium chelonae-abscessus complex through whole genome sequencing of Mycobacterium salmoniphilum outbreak and Mycobacterium salmoniphilum-like strains.</title>
        <authorList>
            <person name="Behra P.R.K."/>
            <person name="Das S."/>
            <person name="Pettersson B.M.F."/>
            <person name="Shirreff L."/>
            <person name="DuCote T."/>
            <person name="Jacobsson K.G."/>
            <person name="Ennis D.G."/>
            <person name="Kirsebom L.A."/>
        </authorList>
    </citation>
    <scope>NUCLEOTIDE SEQUENCE [LARGE SCALE GENOMIC DNA]</scope>
    <source>
        <strain evidence="2 3">CCUG 60883</strain>
        <strain evidence="1 4">CCUG 60885</strain>
    </source>
</reference>
<dbReference type="EMBL" id="PECK01000012">
    <property type="protein sequence ID" value="TDZ90009.1"/>
    <property type="molecule type" value="Genomic_DNA"/>
</dbReference>
<name>A0A4R8S7Q2_9MYCO</name>
<accession>A0A4R8S7Q2</accession>